<reference evidence="3" key="1">
    <citation type="submission" date="2020-01" db="EMBL/GenBank/DDBJ databases">
        <title>'Steroidobacter agaridevorans' sp. nov., agar-degrading bacteria isolated from rhizosphere soils.</title>
        <authorList>
            <person name="Ikenaga M."/>
            <person name="Kataoka M."/>
            <person name="Murouchi A."/>
            <person name="Katsuragi S."/>
            <person name="Sakai M."/>
        </authorList>
    </citation>
    <scope>NUCLEOTIDE SEQUENCE [LARGE SCALE GENOMIC DNA]</scope>
    <source>
        <strain evidence="3">YU21-B</strain>
    </source>
</reference>
<organism evidence="2 3">
    <name type="scientific">Steroidobacter agaridevorans</name>
    <dbReference type="NCBI Taxonomy" id="2695856"/>
    <lineage>
        <taxon>Bacteria</taxon>
        <taxon>Pseudomonadati</taxon>
        <taxon>Pseudomonadota</taxon>
        <taxon>Gammaproteobacteria</taxon>
        <taxon>Steroidobacterales</taxon>
        <taxon>Steroidobacteraceae</taxon>
        <taxon>Steroidobacter</taxon>
    </lineage>
</organism>
<evidence type="ECO:0000256" key="1">
    <source>
        <dbReference type="SAM" id="MobiDB-lite"/>
    </source>
</evidence>
<proteinExistence type="predicted"/>
<feature type="compositionally biased region" description="Pro residues" evidence="1">
    <location>
        <begin position="33"/>
        <end position="44"/>
    </location>
</feature>
<gene>
    <name evidence="2" type="ORF">GCM10011487_30370</name>
</gene>
<dbReference type="EMBL" id="BLJN01000003">
    <property type="protein sequence ID" value="GFE81037.1"/>
    <property type="molecule type" value="Genomic_DNA"/>
</dbReference>
<comment type="caution">
    <text evidence="2">The sequence shown here is derived from an EMBL/GenBank/DDBJ whole genome shotgun (WGS) entry which is preliminary data.</text>
</comment>
<name>A0A829YCP2_9GAMM</name>
<sequence>MAEKDDTSNITRRRRNQPDHAVAAPVLATSDSGPPPDGAPPPPRTLEEAIENVCTLLREVRGMLYCLSEVLQYADDPDSVLHAEVAHAAQRWISDSADQLDLVKLKPLIEAVRQRGGGTPGNDEPQGNAGNFPYQVREQTAVYRV</sequence>
<evidence type="ECO:0000313" key="3">
    <source>
        <dbReference type="Proteomes" id="UP000445000"/>
    </source>
</evidence>
<keyword evidence="3" id="KW-1185">Reference proteome</keyword>
<dbReference type="AlphaFoldDB" id="A0A829YCP2"/>
<accession>A0A829YCP2</accession>
<feature type="region of interest" description="Disordered" evidence="1">
    <location>
        <begin position="1"/>
        <end position="45"/>
    </location>
</feature>
<feature type="region of interest" description="Disordered" evidence="1">
    <location>
        <begin position="114"/>
        <end position="133"/>
    </location>
</feature>
<evidence type="ECO:0000313" key="2">
    <source>
        <dbReference type="EMBL" id="GFE81037.1"/>
    </source>
</evidence>
<dbReference type="Proteomes" id="UP000445000">
    <property type="component" value="Unassembled WGS sequence"/>
</dbReference>
<dbReference type="RefSeq" id="WP_161812740.1">
    <property type="nucleotide sequence ID" value="NZ_BLJN01000003.1"/>
</dbReference>
<protein>
    <submittedName>
        <fullName evidence="2">Uncharacterized protein</fullName>
    </submittedName>
</protein>